<sequence length="67" mass="7383">MASTKLVWLRMHMGMTLTEVVVEASDMIFTNVEIIEAGNDWTVIRQSGSGGLGDVWIPTQNIACIIM</sequence>
<protein>
    <submittedName>
        <fullName evidence="1">Uncharacterized protein</fullName>
    </submittedName>
</protein>
<name>A0ABS9GZQ3_9BACL</name>
<comment type="caution">
    <text evidence="1">The sequence shown here is derived from an EMBL/GenBank/DDBJ whole genome shotgun (WGS) entry which is preliminary data.</text>
</comment>
<dbReference type="EMBL" id="JAKIJS010000001">
    <property type="protein sequence ID" value="MCF6136885.1"/>
    <property type="molecule type" value="Genomic_DNA"/>
</dbReference>
<dbReference type="RefSeq" id="WP_236332013.1">
    <property type="nucleotide sequence ID" value="NZ_JAKIJS010000001.1"/>
</dbReference>
<organism evidence="1 2">
    <name type="scientific">Pseudalkalibacillus berkeleyi</name>
    <dbReference type="NCBI Taxonomy" id="1069813"/>
    <lineage>
        <taxon>Bacteria</taxon>
        <taxon>Bacillati</taxon>
        <taxon>Bacillota</taxon>
        <taxon>Bacilli</taxon>
        <taxon>Bacillales</taxon>
        <taxon>Fictibacillaceae</taxon>
        <taxon>Pseudalkalibacillus</taxon>
    </lineage>
</organism>
<evidence type="ECO:0000313" key="1">
    <source>
        <dbReference type="EMBL" id="MCF6136885.1"/>
    </source>
</evidence>
<evidence type="ECO:0000313" key="2">
    <source>
        <dbReference type="Proteomes" id="UP001649381"/>
    </source>
</evidence>
<reference evidence="1 2" key="1">
    <citation type="submission" date="2022-01" db="EMBL/GenBank/DDBJ databases">
        <title>Alkalihalobacillus sp. EGI L200015, a novel bacterium isolated from a salt lake sediment.</title>
        <authorList>
            <person name="Gao L."/>
            <person name="Fang B.-Z."/>
            <person name="Li W.-J."/>
        </authorList>
    </citation>
    <scope>NUCLEOTIDE SEQUENCE [LARGE SCALE GENOMIC DNA]</scope>
    <source>
        <strain evidence="1 2">KCTC 12718</strain>
    </source>
</reference>
<proteinExistence type="predicted"/>
<dbReference type="Proteomes" id="UP001649381">
    <property type="component" value="Unassembled WGS sequence"/>
</dbReference>
<keyword evidence="2" id="KW-1185">Reference proteome</keyword>
<accession>A0ABS9GZQ3</accession>
<gene>
    <name evidence="1" type="ORF">L2716_04020</name>
</gene>